<dbReference type="EMBL" id="JBFALK010000032">
    <property type="protein sequence ID" value="MEV0974549.1"/>
    <property type="molecule type" value="Genomic_DNA"/>
</dbReference>
<keyword evidence="2" id="KW-1185">Reference proteome</keyword>
<comment type="caution">
    <text evidence="1">The sequence shown here is derived from an EMBL/GenBank/DDBJ whole genome shotgun (WGS) entry which is preliminary data.</text>
</comment>
<gene>
    <name evidence="1" type="ORF">AB0I59_38655</name>
</gene>
<evidence type="ECO:0000313" key="2">
    <source>
        <dbReference type="Proteomes" id="UP001551675"/>
    </source>
</evidence>
<reference evidence="1 2" key="1">
    <citation type="submission" date="2024-06" db="EMBL/GenBank/DDBJ databases">
        <title>The Natural Products Discovery Center: Release of the First 8490 Sequenced Strains for Exploring Actinobacteria Biosynthetic Diversity.</title>
        <authorList>
            <person name="Kalkreuter E."/>
            <person name="Kautsar S.A."/>
            <person name="Yang D."/>
            <person name="Bader C.D."/>
            <person name="Teijaro C.N."/>
            <person name="Fluegel L."/>
            <person name="Davis C.M."/>
            <person name="Simpson J.R."/>
            <person name="Lauterbach L."/>
            <person name="Steele A.D."/>
            <person name="Gui C."/>
            <person name="Meng S."/>
            <person name="Li G."/>
            <person name="Viehrig K."/>
            <person name="Ye F."/>
            <person name="Su P."/>
            <person name="Kiefer A.F."/>
            <person name="Nichols A."/>
            <person name="Cepeda A.J."/>
            <person name="Yan W."/>
            <person name="Fan B."/>
            <person name="Jiang Y."/>
            <person name="Adhikari A."/>
            <person name="Zheng C.-J."/>
            <person name="Schuster L."/>
            <person name="Cowan T.M."/>
            <person name="Smanski M.J."/>
            <person name="Chevrette M.G."/>
            <person name="De Carvalho L.P.S."/>
            <person name="Shen B."/>
        </authorList>
    </citation>
    <scope>NUCLEOTIDE SEQUENCE [LARGE SCALE GENOMIC DNA]</scope>
    <source>
        <strain evidence="1 2">NPDC050100</strain>
    </source>
</reference>
<accession>A0ABV3GSH2</accession>
<organism evidence="1 2">
    <name type="scientific">Microtetraspora glauca</name>
    <dbReference type="NCBI Taxonomy" id="1996"/>
    <lineage>
        <taxon>Bacteria</taxon>
        <taxon>Bacillati</taxon>
        <taxon>Actinomycetota</taxon>
        <taxon>Actinomycetes</taxon>
        <taxon>Streptosporangiales</taxon>
        <taxon>Streptosporangiaceae</taxon>
        <taxon>Microtetraspora</taxon>
    </lineage>
</organism>
<protein>
    <recommendedName>
        <fullName evidence="3">Ribbon-helix-helix protein, CopG family</fullName>
    </recommendedName>
</protein>
<evidence type="ECO:0008006" key="3">
    <source>
        <dbReference type="Google" id="ProtNLM"/>
    </source>
</evidence>
<name>A0ABV3GSH2_MICGL</name>
<dbReference type="Proteomes" id="UP001551675">
    <property type="component" value="Unassembled WGS sequence"/>
</dbReference>
<evidence type="ECO:0000313" key="1">
    <source>
        <dbReference type="EMBL" id="MEV0974549.1"/>
    </source>
</evidence>
<proteinExistence type="predicted"/>
<sequence>MPDRAALEEMQKVLDEVFRDRDRATRREVYASASANVRLSADMLTHLNEMPDRSYSRQEMVDAINKVIESRGEQDALGLL</sequence>
<dbReference type="RefSeq" id="WP_061260308.1">
    <property type="nucleotide sequence ID" value="NZ_JBFALK010000032.1"/>
</dbReference>